<evidence type="ECO:0008006" key="4">
    <source>
        <dbReference type="Google" id="ProtNLM"/>
    </source>
</evidence>
<evidence type="ECO:0000313" key="3">
    <source>
        <dbReference type="Proteomes" id="UP000260814"/>
    </source>
</evidence>
<proteinExistence type="predicted"/>
<feature type="signal peptide" evidence="1">
    <location>
        <begin position="1"/>
        <end position="21"/>
    </location>
</feature>
<organism evidence="2 3">
    <name type="scientific">Phocaeicola plebeius</name>
    <dbReference type="NCBI Taxonomy" id="310297"/>
    <lineage>
        <taxon>Bacteria</taxon>
        <taxon>Pseudomonadati</taxon>
        <taxon>Bacteroidota</taxon>
        <taxon>Bacteroidia</taxon>
        <taxon>Bacteroidales</taxon>
        <taxon>Bacteroidaceae</taxon>
        <taxon>Phocaeicola</taxon>
    </lineage>
</organism>
<dbReference type="EMBL" id="QSTW01000039">
    <property type="protein sequence ID" value="RGM84787.1"/>
    <property type="molecule type" value="Genomic_DNA"/>
</dbReference>
<evidence type="ECO:0000313" key="2">
    <source>
        <dbReference type="EMBL" id="RGM84787.1"/>
    </source>
</evidence>
<gene>
    <name evidence="2" type="ORF">DXB87_16885</name>
</gene>
<keyword evidence="1" id="KW-0732">Signal</keyword>
<dbReference type="Proteomes" id="UP000260814">
    <property type="component" value="Unassembled WGS sequence"/>
</dbReference>
<comment type="caution">
    <text evidence="2">The sequence shown here is derived from an EMBL/GenBank/DDBJ whole genome shotgun (WGS) entry which is preliminary data.</text>
</comment>
<protein>
    <recommendedName>
        <fullName evidence="4">Lipocalin-like domain-containing protein</fullName>
    </recommendedName>
</protein>
<dbReference type="AlphaFoldDB" id="A0A3E4Z3Z4"/>
<reference evidence="2 3" key="1">
    <citation type="submission" date="2018-08" db="EMBL/GenBank/DDBJ databases">
        <title>A genome reference for cultivated species of the human gut microbiota.</title>
        <authorList>
            <person name="Zou Y."/>
            <person name="Xue W."/>
            <person name="Luo G."/>
        </authorList>
    </citation>
    <scope>NUCLEOTIDE SEQUENCE [LARGE SCALE GENOMIC DNA]</scope>
    <source>
        <strain evidence="2 3">OM06-2</strain>
    </source>
</reference>
<dbReference type="RefSeq" id="WP_117703014.1">
    <property type="nucleotide sequence ID" value="NZ_QSTW01000039.1"/>
</dbReference>
<evidence type="ECO:0000256" key="1">
    <source>
        <dbReference type="SAM" id="SignalP"/>
    </source>
</evidence>
<feature type="chain" id="PRO_5017676101" description="Lipocalin-like domain-containing protein" evidence="1">
    <location>
        <begin position="22"/>
        <end position="154"/>
    </location>
</feature>
<accession>A0A3E4Z3Z4</accession>
<name>A0A3E4Z3Z4_9BACT</name>
<sequence length="154" mass="17977">MKTLRLLGMALIAILVSVNFAACSGDEEEQGETFNIEGTWLLQSSNGYIENSNDKETWDESYPDLQESKLIITKVSNNKYRFEEHTYNNGTWEEEDGIYPELSGNMFTITPHQLDIFDTAEIKYLDETKLVLEFIGNDYDQEWWRYTCTFIRAK</sequence>